<dbReference type="Proteomes" id="UP000095762">
    <property type="component" value="Unassembled WGS sequence"/>
</dbReference>
<sequence length="42" mass="4435">MLFVTVYIPVQSVSAAEAQSADSAGVYVFQDAKKEGTVTVVK</sequence>
<proteinExistence type="predicted"/>
<evidence type="ECO:0000313" key="2">
    <source>
        <dbReference type="Proteomes" id="UP000095762"/>
    </source>
</evidence>
<organism evidence="1 2">
    <name type="scientific">Blautia obeum</name>
    <dbReference type="NCBI Taxonomy" id="40520"/>
    <lineage>
        <taxon>Bacteria</taxon>
        <taxon>Bacillati</taxon>
        <taxon>Bacillota</taxon>
        <taxon>Clostridia</taxon>
        <taxon>Lachnospirales</taxon>
        <taxon>Lachnospiraceae</taxon>
        <taxon>Blautia</taxon>
    </lineage>
</organism>
<reference evidence="1 2" key="1">
    <citation type="submission" date="2015-09" db="EMBL/GenBank/DDBJ databases">
        <authorList>
            <consortium name="Pathogen Informatics"/>
        </authorList>
    </citation>
    <scope>NUCLEOTIDE SEQUENCE [LARGE SCALE GENOMIC DNA]</scope>
    <source>
        <strain evidence="1 2">2789STDY5834957</strain>
    </source>
</reference>
<name>A0A174PF35_9FIRM</name>
<dbReference type="EMBL" id="CZBP01000001">
    <property type="protein sequence ID" value="CUP57268.1"/>
    <property type="molecule type" value="Genomic_DNA"/>
</dbReference>
<dbReference type="AlphaFoldDB" id="A0A174PF35"/>
<accession>A0A174PF35</accession>
<protein>
    <submittedName>
        <fullName evidence="1">Uncharacterized protein</fullName>
    </submittedName>
</protein>
<evidence type="ECO:0000313" key="1">
    <source>
        <dbReference type="EMBL" id="CUP57268.1"/>
    </source>
</evidence>
<gene>
    <name evidence="1" type="ORF">ERS852569_00016</name>
</gene>